<dbReference type="GO" id="GO:0046872">
    <property type="term" value="F:metal ion binding"/>
    <property type="evidence" value="ECO:0007669"/>
    <property type="project" value="InterPro"/>
</dbReference>
<protein>
    <recommendedName>
        <fullName evidence="4">HMA domain-containing protein</fullName>
    </recommendedName>
</protein>
<proteinExistence type="predicted"/>
<dbReference type="PANTHER" id="PTHR46413:SF18">
    <property type="entry name" value="OS09G0549600 PROTEIN"/>
    <property type="match status" value="1"/>
</dbReference>
<dbReference type="EMBL" id="RWGY01000039">
    <property type="protein sequence ID" value="TVU10289.1"/>
    <property type="molecule type" value="Genomic_DNA"/>
</dbReference>
<dbReference type="OrthoDB" id="660803at2759"/>
<feature type="coiled-coil region" evidence="1">
    <location>
        <begin position="164"/>
        <end position="203"/>
    </location>
</feature>
<evidence type="ECO:0000313" key="2">
    <source>
        <dbReference type="EMBL" id="TVU10289.1"/>
    </source>
</evidence>
<comment type="caution">
    <text evidence="2">The sequence shown here is derived from an EMBL/GenBank/DDBJ whole genome shotgun (WGS) entry which is preliminary data.</text>
</comment>
<sequence>FGSSISQEEVKRFRLQVEMQCRCIGCIRKVEKAMASIGSLSGIETSVGDVDSGIVMVVGKVDPTEVCDWLKRKTRKTVKVVSPDPPVENHKQLSYFNSPGSKKDPSFAMVFIIETNNITFLLKMILVLGSTSIFGNTAPSAPPLQDEMSWPLEPSGAQSYHESIQLIEERIRGFERTRDALKIKNLENELISIKHKLKLSRKAIEGSKKVLLDSAQNQLKAYKNLEALSQSTWD</sequence>
<evidence type="ECO:0000256" key="1">
    <source>
        <dbReference type="SAM" id="Coils"/>
    </source>
</evidence>
<keyword evidence="1" id="KW-0175">Coiled coil</keyword>
<dbReference type="InterPro" id="IPR044594">
    <property type="entry name" value="HIPP01/3/5/6"/>
</dbReference>
<name>A0A5J9TG27_9POAL</name>
<accession>A0A5J9TG27</accession>
<feature type="non-terminal residue" evidence="2">
    <location>
        <position position="1"/>
    </location>
</feature>
<dbReference type="Proteomes" id="UP000324897">
    <property type="component" value="Chromosome 3"/>
</dbReference>
<evidence type="ECO:0000313" key="3">
    <source>
        <dbReference type="Proteomes" id="UP000324897"/>
    </source>
</evidence>
<organism evidence="2 3">
    <name type="scientific">Eragrostis curvula</name>
    <name type="common">weeping love grass</name>
    <dbReference type="NCBI Taxonomy" id="38414"/>
    <lineage>
        <taxon>Eukaryota</taxon>
        <taxon>Viridiplantae</taxon>
        <taxon>Streptophyta</taxon>
        <taxon>Embryophyta</taxon>
        <taxon>Tracheophyta</taxon>
        <taxon>Spermatophyta</taxon>
        <taxon>Magnoliopsida</taxon>
        <taxon>Liliopsida</taxon>
        <taxon>Poales</taxon>
        <taxon>Poaceae</taxon>
        <taxon>PACMAD clade</taxon>
        <taxon>Chloridoideae</taxon>
        <taxon>Eragrostideae</taxon>
        <taxon>Eragrostidinae</taxon>
        <taxon>Eragrostis</taxon>
    </lineage>
</organism>
<gene>
    <name evidence="2" type="ORF">EJB05_43810</name>
</gene>
<reference evidence="2 3" key="1">
    <citation type="journal article" date="2019" name="Sci. Rep.">
        <title>A high-quality genome of Eragrostis curvula grass provides insights into Poaceae evolution and supports new strategies to enhance forage quality.</title>
        <authorList>
            <person name="Carballo J."/>
            <person name="Santos B.A.C.M."/>
            <person name="Zappacosta D."/>
            <person name="Garbus I."/>
            <person name="Selva J.P."/>
            <person name="Gallo C.A."/>
            <person name="Diaz A."/>
            <person name="Albertini E."/>
            <person name="Caccamo M."/>
            <person name="Echenique V."/>
        </authorList>
    </citation>
    <scope>NUCLEOTIDE SEQUENCE [LARGE SCALE GENOMIC DNA]</scope>
    <source>
        <strain evidence="3">cv. Victoria</strain>
        <tissue evidence="2">Leaf</tissue>
    </source>
</reference>
<dbReference type="Gene3D" id="3.30.70.100">
    <property type="match status" value="1"/>
</dbReference>
<dbReference type="AlphaFoldDB" id="A0A5J9TG27"/>
<evidence type="ECO:0008006" key="4">
    <source>
        <dbReference type="Google" id="ProtNLM"/>
    </source>
</evidence>
<keyword evidence="3" id="KW-1185">Reference proteome</keyword>
<dbReference type="Gramene" id="TVU10289">
    <property type="protein sequence ID" value="TVU10289"/>
    <property type="gene ID" value="EJB05_43810"/>
</dbReference>
<dbReference type="PANTHER" id="PTHR46413">
    <property type="entry name" value="HEAVY METAL-ASSOCIATED ISOPRENYLATED PLANT PROTEIN 6"/>
    <property type="match status" value="1"/>
</dbReference>